<accession>A0A1T4VPH0</accession>
<keyword evidence="2" id="KW-1185">Reference proteome</keyword>
<reference evidence="1 2" key="1">
    <citation type="submission" date="2017-02" db="EMBL/GenBank/DDBJ databases">
        <authorList>
            <person name="Peterson S.W."/>
        </authorList>
    </citation>
    <scope>NUCLEOTIDE SEQUENCE [LARGE SCALE GENOMIC DNA]</scope>
    <source>
        <strain evidence="1 2">DSM 18034</strain>
    </source>
</reference>
<dbReference type="InterPro" id="IPR036390">
    <property type="entry name" value="WH_DNA-bd_sf"/>
</dbReference>
<dbReference type="PANTHER" id="PTHR33221:SF15">
    <property type="entry name" value="HTH-TYPE TRANSCRIPTIONAL REGULATOR YWGB-RELATED"/>
    <property type="match status" value="1"/>
</dbReference>
<dbReference type="NCBIfam" id="TIGR00738">
    <property type="entry name" value="rrf2_super"/>
    <property type="match status" value="1"/>
</dbReference>
<protein>
    <submittedName>
        <fullName evidence="1">Transcriptional regulator, BadM/Rrf2 family</fullName>
    </submittedName>
</protein>
<name>A0A1T4VPH0_9BACT</name>
<dbReference type="Proteomes" id="UP000189733">
    <property type="component" value="Unassembled WGS sequence"/>
</dbReference>
<dbReference type="Gene3D" id="1.10.10.10">
    <property type="entry name" value="Winged helix-like DNA-binding domain superfamily/Winged helix DNA-binding domain"/>
    <property type="match status" value="1"/>
</dbReference>
<sequence>MKLSARSRYATRLLLDLAINADNAPLKAPLLSEHTGITVQFIEQIMKPLKRAGLVTSQRGANGGHTLAKNPETITLADIVDIMEEGIQLTKCCADPAACDRSDECKARDAWLHASNALREGLAAISLADLMHSPISSHSLLSEEE</sequence>
<dbReference type="AlphaFoldDB" id="A0A1T4VPH0"/>
<dbReference type="InterPro" id="IPR000944">
    <property type="entry name" value="Tscrpt_reg_Rrf2"/>
</dbReference>
<gene>
    <name evidence="1" type="ORF">SAMN02745702_00665</name>
</gene>
<dbReference type="InterPro" id="IPR036388">
    <property type="entry name" value="WH-like_DNA-bd_sf"/>
</dbReference>
<dbReference type="GO" id="GO:0003700">
    <property type="term" value="F:DNA-binding transcription factor activity"/>
    <property type="evidence" value="ECO:0007669"/>
    <property type="project" value="TreeGrafter"/>
</dbReference>
<dbReference type="GO" id="GO:0005829">
    <property type="term" value="C:cytosol"/>
    <property type="evidence" value="ECO:0007669"/>
    <property type="project" value="TreeGrafter"/>
</dbReference>
<evidence type="ECO:0000313" key="1">
    <source>
        <dbReference type="EMBL" id="SKA66758.1"/>
    </source>
</evidence>
<proteinExistence type="predicted"/>
<dbReference type="EMBL" id="FUYA01000002">
    <property type="protein sequence ID" value="SKA66758.1"/>
    <property type="molecule type" value="Genomic_DNA"/>
</dbReference>
<dbReference type="OrthoDB" id="9800519at2"/>
<dbReference type="PROSITE" id="PS51197">
    <property type="entry name" value="HTH_RRF2_2"/>
    <property type="match status" value="1"/>
</dbReference>
<organism evidence="1 2">
    <name type="scientific">Desulfobaculum bizertense DSM 18034</name>
    <dbReference type="NCBI Taxonomy" id="1121442"/>
    <lineage>
        <taxon>Bacteria</taxon>
        <taxon>Pseudomonadati</taxon>
        <taxon>Thermodesulfobacteriota</taxon>
        <taxon>Desulfovibrionia</taxon>
        <taxon>Desulfovibrionales</taxon>
        <taxon>Desulfovibrionaceae</taxon>
        <taxon>Desulfobaculum</taxon>
    </lineage>
</organism>
<dbReference type="RefSeq" id="WP_078683980.1">
    <property type="nucleotide sequence ID" value="NZ_FUYA01000002.1"/>
</dbReference>
<dbReference type="Pfam" id="PF02082">
    <property type="entry name" value="Rrf2"/>
    <property type="match status" value="1"/>
</dbReference>
<evidence type="ECO:0000313" key="2">
    <source>
        <dbReference type="Proteomes" id="UP000189733"/>
    </source>
</evidence>
<dbReference type="SUPFAM" id="SSF46785">
    <property type="entry name" value="Winged helix' DNA-binding domain"/>
    <property type="match status" value="1"/>
</dbReference>
<dbReference type="STRING" id="1121442.SAMN02745702_00665"/>
<dbReference type="PANTHER" id="PTHR33221">
    <property type="entry name" value="WINGED HELIX-TURN-HELIX TRANSCRIPTIONAL REGULATOR, RRF2 FAMILY"/>
    <property type="match status" value="1"/>
</dbReference>